<keyword evidence="3" id="KW-1185">Reference proteome</keyword>
<gene>
    <name evidence="2" type="ORF">GCM10007383_20850</name>
</gene>
<evidence type="ECO:0000259" key="1">
    <source>
        <dbReference type="PROSITE" id="PS51186"/>
    </source>
</evidence>
<accession>A0A918IXN0</accession>
<dbReference type="SUPFAM" id="SSF55729">
    <property type="entry name" value="Acyl-CoA N-acyltransferases (Nat)"/>
    <property type="match status" value="1"/>
</dbReference>
<comment type="caution">
    <text evidence="2">The sequence shown here is derived from an EMBL/GenBank/DDBJ whole genome shotgun (WGS) entry which is preliminary data.</text>
</comment>
<proteinExistence type="predicted"/>
<dbReference type="Gene3D" id="3.40.630.30">
    <property type="match status" value="1"/>
</dbReference>
<dbReference type="CDD" id="cd04301">
    <property type="entry name" value="NAT_SF"/>
    <property type="match status" value="1"/>
</dbReference>
<protein>
    <recommendedName>
        <fullName evidence="1">N-acetyltransferase domain-containing protein</fullName>
    </recommendedName>
</protein>
<dbReference type="EMBL" id="BMWP01000012">
    <property type="protein sequence ID" value="GGW35666.1"/>
    <property type="molecule type" value="Genomic_DNA"/>
</dbReference>
<dbReference type="PROSITE" id="PS51186">
    <property type="entry name" value="GNAT"/>
    <property type="match status" value="1"/>
</dbReference>
<name>A0A918IXN0_9FLAO</name>
<dbReference type="AlphaFoldDB" id="A0A918IXN0"/>
<sequence>MIEILQNSKKEVANSIHSLFQLSYAVEAKLLNLKYFPPLKRPIESYQKSTSVFYGYLVEKERAGIIEISHSTTYTEINSLAVHPMFFRRGIGKGLIEFVFDSFDSKHFTVETAIKNIPATTLYKKLGFHEVKQWDTEIGIRKIQFIK</sequence>
<dbReference type="Pfam" id="PF00583">
    <property type="entry name" value="Acetyltransf_1"/>
    <property type="match status" value="1"/>
</dbReference>
<dbReference type="RefSeq" id="WP_026813219.1">
    <property type="nucleotide sequence ID" value="NZ_BMWP01000012.1"/>
</dbReference>
<reference evidence="2" key="2">
    <citation type="submission" date="2020-09" db="EMBL/GenBank/DDBJ databases">
        <authorList>
            <person name="Sun Q."/>
            <person name="Kim S."/>
        </authorList>
    </citation>
    <scope>NUCLEOTIDE SEQUENCE</scope>
    <source>
        <strain evidence="2">KCTC 12113</strain>
    </source>
</reference>
<dbReference type="Proteomes" id="UP000634668">
    <property type="component" value="Unassembled WGS sequence"/>
</dbReference>
<dbReference type="InterPro" id="IPR016181">
    <property type="entry name" value="Acyl_CoA_acyltransferase"/>
</dbReference>
<evidence type="ECO:0000313" key="2">
    <source>
        <dbReference type="EMBL" id="GGW35666.1"/>
    </source>
</evidence>
<organism evidence="2 3">
    <name type="scientific">Arenibacter certesii</name>
    <dbReference type="NCBI Taxonomy" id="228955"/>
    <lineage>
        <taxon>Bacteria</taxon>
        <taxon>Pseudomonadati</taxon>
        <taxon>Bacteroidota</taxon>
        <taxon>Flavobacteriia</taxon>
        <taxon>Flavobacteriales</taxon>
        <taxon>Flavobacteriaceae</taxon>
        <taxon>Arenibacter</taxon>
    </lineage>
</organism>
<dbReference type="InterPro" id="IPR000182">
    <property type="entry name" value="GNAT_dom"/>
</dbReference>
<dbReference type="GO" id="GO:0016747">
    <property type="term" value="F:acyltransferase activity, transferring groups other than amino-acyl groups"/>
    <property type="evidence" value="ECO:0007669"/>
    <property type="project" value="InterPro"/>
</dbReference>
<reference evidence="2" key="1">
    <citation type="journal article" date="2014" name="Int. J. Syst. Evol. Microbiol.">
        <title>Complete genome sequence of Corynebacterium casei LMG S-19264T (=DSM 44701T), isolated from a smear-ripened cheese.</title>
        <authorList>
            <consortium name="US DOE Joint Genome Institute (JGI-PGF)"/>
            <person name="Walter F."/>
            <person name="Albersmeier A."/>
            <person name="Kalinowski J."/>
            <person name="Ruckert C."/>
        </authorList>
    </citation>
    <scope>NUCLEOTIDE SEQUENCE</scope>
    <source>
        <strain evidence="2">KCTC 12113</strain>
    </source>
</reference>
<evidence type="ECO:0000313" key="3">
    <source>
        <dbReference type="Proteomes" id="UP000634668"/>
    </source>
</evidence>
<feature type="domain" description="N-acetyltransferase" evidence="1">
    <location>
        <begin position="14"/>
        <end position="147"/>
    </location>
</feature>